<keyword evidence="1" id="KW-1133">Transmembrane helix</keyword>
<protein>
    <submittedName>
        <fullName evidence="2">Uncharacterized protein</fullName>
    </submittedName>
</protein>
<keyword evidence="1" id="KW-0472">Membrane</keyword>
<dbReference type="Proteomes" id="UP000095463">
    <property type="component" value="Unassembled WGS sequence"/>
</dbReference>
<keyword evidence="1" id="KW-0812">Transmembrane</keyword>
<name>A0A1E5XTT5_9HYPH</name>
<gene>
    <name evidence="2" type="ORF">VW23_013805</name>
</gene>
<evidence type="ECO:0000313" key="2">
    <source>
        <dbReference type="EMBL" id="OEO31973.1"/>
    </source>
</evidence>
<dbReference type="EMBL" id="LAJE02000107">
    <property type="protein sequence ID" value="OEO31973.1"/>
    <property type="molecule type" value="Genomic_DNA"/>
</dbReference>
<evidence type="ECO:0000313" key="3">
    <source>
        <dbReference type="Proteomes" id="UP000095463"/>
    </source>
</evidence>
<evidence type="ECO:0000256" key="1">
    <source>
        <dbReference type="SAM" id="Phobius"/>
    </source>
</evidence>
<keyword evidence="3" id="KW-1185">Reference proteome</keyword>
<proteinExistence type="predicted"/>
<dbReference type="OrthoDB" id="7595957at2"/>
<sequence length="122" mass="13337">MLYVRLFVGSARADAEAQMQMLTWLILAFALCMLTAAATIRSIVRTDVRWRGTSLDYAGANGSRISKDLAQVVGMQRRWTGNILIGFADGDVLKLDGYASGASELCAHIIEIDERLAAEMPL</sequence>
<reference evidence="2 3" key="1">
    <citation type="journal article" date="2015" name="Genome Announc.">
        <title>Genome Assemblies of Three Soil-Associated Devosia species: D. insulae, D. limi, and D. soli.</title>
        <authorList>
            <person name="Hassan Y.I."/>
            <person name="Lepp D."/>
            <person name="Zhou T."/>
        </authorList>
    </citation>
    <scope>NUCLEOTIDE SEQUENCE [LARGE SCALE GENOMIC DNA]</scope>
    <source>
        <strain evidence="2 3">DS-56</strain>
    </source>
</reference>
<dbReference type="AlphaFoldDB" id="A0A1E5XTT5"/>
<feature type="transmembrane region" description="Helical" evidence="1">
    <location>
        <begin position="22"/>
        <end position="44"/>
    </location>
</feature>
<organism evidence="2 3">
    <name type="scientific">Devosia insulae DS-56</name>
    <dbReference type="NCBI Taxonomy" id="1116389"/>
    <lineage>
        <taxon>Bacteria</taxon>
        <taxon>Pseudomonadati</taxon>
        <taxon>Pseudomonadota</taxon>
        <taxon>Alphaproteobacteria</taxon>
        <taxon>Hyphomicrobiales</taxon>
        <taxon>Devosiaceae</taxon>
        <taxon>Devosia</taxon>
    </lineage>
</organism>
<comment type="caution">
    <text evidence="2">The sequence shown here is derived from an EMBL/GenBank/DDBJ whole genome shotgun (WGS) entry which is preliminary data.</text>
</comment>
<accession>A0A1E5XTT5</accession>
<dbReference type="RefSeq" id="WP_069908871.1">
    <property type="nucleotide sequence ID" value="NZ_LAJE02000107.1"/>
</dbReference>